<feature type="transmembrane region" description="Helical" evidence="1">
    <location>
        <begin position="53"/>
        <end position="79"/>
    </location>
</feature>
<evidence type="ECO:0000313" key="3">
    <source>
        <dbReference type="Proteomes" id="UP000243426"/>
    </source>
</evidence>
<keyword evidence="1" id="KW-0812">Transmembrane</keyword>
<accession>A0A1H1QCR8</accession>
<dbReference type="Pfam" id="PF12553">
    <property type="entry name" value="DUF3742"/>
    <property type="match status" value="1"/>
</dbReference>
<organism evidence="2 3">
    <name type="scientific">Halopseudomonas litoralis</name>
    <dbReference type="NCBI Taxonomy" id="797277"/>
    <lineage>
        <taxon>Bacteria</taxon>
        <taxon>Pseudomonadati</taxon>
        <taxon>Pseudomonadota</taxon>
        <taxon>Gammaproteobacteria</taxon>
        <taxon>Pseudomonadales</taxon>
        <taxon>Pseudomonadaceae</taxon>
        <taxon>Halopseudomonas</taxon>
    </lineage>
</organism>
<evidence type="ECO:0000313" key="2">
    <source>
        <dbReference type="EMBL" id="SDS20669.1"/>
    </source>
</evidence>
<name>A0A1H1QCR8_9GAMM</name>
<dbReference type="Proteomes" id="UP000243426">
    <property type="component" value="Chromosome I"/>
</dbReference>
<reference evidence="3" key="1">
    <citation type="submission" date="2016-10" db="EMBL/GenBank/DDBJ databases">
        <authorList>
            <person name="Varghese N."/>
            <person name="Submissions S."/>
        </authorList>
    </citation>
    <scope>NUCLEOTIDE SEQUENCE [LARGE SCALE GENOMIC DNA]</scope>
    <source>
        <strain evidence="3">2SM5</strain>
    </source>
</reference>
<gene>
    <name evidence="2" type="ORF">SAMN05216198_1433</name>
</gene>
<protein>
    <recommendedName>
        <fullName evidence="4">DUF3742 family protein</fullName>
    </recommendedName>
</protein>
<dbReference type="RefSeq" id="WP_090272679.1">
    <property type="nucleotide sequence ID" value="NZ_LT629748.1"/>
</dbReference>
<dbReference type="OrthoDB" id="8454876at2"/>
<keyword evidence="1" id="KW-0472">Membrane</keyword>
<proteinExistence type="predicted"/>
<keyword evidence="1" id="KW-1133">Transmembrane helix</keyword>
<evidence type="ECO:0000256" key="1">
    <source>
        <dbReference type="SAM" id="Phobius"/>
    </source>
</evidence>
<dbReference type="EMBL" id="LT629748">
    <property type="protein sequence ID" value="SDS20669.1"/>
    <property type="molecule type" value="Genomic_DNA"/>
</dbReference>
<dbReference type="STRING" id="797277.SAMN05216198_1433"/>
<dbReference type="InterPro" id="IPR022213">
    <property type="entry name" value="DUF3742"/>
</dbReference>
<keyword evidence="3" id="KW-1185">Reference proteome</keyword>
<dbReference type="AlphaFoldDB" id="A0A1H1QCR8"/>
<sequence length="123" mass="14290">MNTTSRIKAQRFGHWLGRRWRGYLCGDRRVSGWLTSKGLPETAASALLWTVKVIVLLVLFYTAFWLTLIMVFTITAAWLSDSHAKEEHADFLGSEAEEIDHRESLFYDPINYNDDPDPRFEDH</sequence>
<evidence type="ECO:0008006" key="4">
    <source>
        <dbReference type="Google" id="ProtNLM"/>
    </source>
</evidence>